<dbReference type="InterPro" id="IPR010987">
    <property type="entry name" value="Glutathione-S-Trfase_C-like"/>
</dbReference>
<dbReference type="InterPro" id="IPR036282">
    <property type="entry name" value="Glutathione-S-Trfase_C_sf"/>
</dbReference>
<dbReference type="Proteomes" id="UP001652564">
    <property type="component" value="Unassembled WGS sequence"/>
</dbReference>
<dbReference type="PANTHER" id="PTHR44051:SF8">
    <property type="entry name" value="GLUTATHIONE S-TRANSFERASE GSTA"/>
    <property type="match status" value="1"/>
</dbReference>
<proteinExistence type="predicted"/>
<organism evidence="2 3">
    <name type="scientific">Albidovulum litorale</name>
    <dbReference type="NCBI Taxonomy" id="2984134"/>
    <lineage>
        <taxon>Bacteria</taxon>
        <taxon>Pseudomonadati</taxon>
        <taxon>Pseudomonadota</taxon>
        <taxon>Alphaproteobacteria</taxon>
        <taxon>Rhodobacterales</taxon>
        <taxon>Paracoccaceae</taxon>
        <taxon>Albidovulum</taxon>
    </lineage>
</organism>
<sequence length="130" mass="13906">MADAAGAETLAPKAGTMARARVNEALTYVSSELHPAFSPLFNPASDDAAKEAAKKNVQKKFDWLEAKLSDGRAYLTGANFTIADAYAFVVTNWSNFTGIPLDGWPRLKDFVTRVAGRPATQATLKAEGLA</sequence>
<evidence type="ECO:0000313" key="3">
    <source>
        <dbReference type="Proteomes" id="UP001652564"/>
    </source>
</evidence>
<reference evidence="2 3" key="1">
    <citation type="submission" date="2022-10" db="EMBL/GenBank/DDBJ databases">
        <title>Defluviimonas sp. nov., isolated from ocean surface sediments.</title>
        <authorList>
            <person name="He W."/>
            <person name="Wang L."/>
            <person name="Zhang D.-F."/>
        </authorList>
    </citation>
    <scope>NUCLEOTIDE SEQUENCE [LARGE SCALE GENOMIC DNA]</scope>
    <source>
        <strain evidence="2 3">WL0050</strain>
    </source>
</reference>
<evidence type="ECO:0000259" key="1">
    <source>
        <dbReference type="PROSITE" id="PS50405"/>
    </source>
</evidence>
<keyword evidence="3" id="KW-1185">Reference proteome</keyword>
<evidence type="ECO:0000313" key="2">
    <source>
        <dbReference type="EMBL" id="MCV2873160.1"/>
    </source>
</evidence>
<gene>
    <name evidence="2" type="ORF">OEZ71_12725</name>
</gene>
<dbReference type="SUPFAM" id="SSF47616">
    <property type="entry name" value="GST C-terminal domain-like"/>
    <property type="match status" value="1"/>
</dbReference>
<feature type="domain" description="GST C-terminal" evidence="1">
    <location>
        <begin position="15"/>
        <end position="130"/>
    </location>
</feature>
<dbReference type="Pfam" id="PF00043">
    <property type="entry name" value="GST_C"/>
    <property type="match status" value="1"/>
</dbReference>
<accession>A0ABT2ZQA7</accession>
<dbReference type="RefSeq" id="WP_263740865.1">
    <property type="nucleotide sequence ID" value="NZ_JAOWKZ010000003.1"/>
</dbReference>
<dbReference type="EMBL" id="JAOWKZ010000003">
    <property type="protein sequence ID" value="MCV2873160.1"/>
    <property type="molecule type" value="Genomic_DNA"/>
</dbReference>
<dbReference type="InterPro" id="IPR004046">
    <property type="entry name" value="GST_C"/>
</dbReference>
<name>A0ABT2ZQA7_9RHOB</name>
<dbReference type="CDD" id="cd03188">
    <property type="entry name" value="GST_C_Beta"/>
    <property type="match status" value="1"/>
</dbReference>
<protein>
    <submittedName>
        <fullName evidence="2">Glutathione binding-like protein</fullName>
    </submittedName>
</protein>
<dbReference type="Gene3D" id="1.20.1050.10">
    <property type="match status" value="1"/>
</dbReference>
<dbReference type="PANTHER" id="PTHR44051">
    <property type="entry name" value="GLUTATHIONE S-TRANSFERASE-RELATED"/>
    <property type="match status" value="1"/>
</dbReference>
<dbReference type="PROSITE" id="PS50405">
    <property type="entry name" value="GST_CTER"/>
    <property type="match status" value="1"/>
</dbReference>
<comment type="caution">
    <text evidence="2">The sequence shown here is derived from an EMBL/GenBank/DDBJ whole genome shotgun (WGS) entry which is preliminary data.</text>
</comment>